<evidence type="ECO:0000313" key="7">
    <source>
        <dbReference type="EMBL" id="CAK0829801.1"/>
    </source>
</evidence>
<feature type="region of interest" description="Disordered" evidence="5">
    <location>
        <begin position="57"/>
        <end position="112"/>
    </location>
</feature>
<keyword evidence="4" id="KW-0479">Metal-binding</keyword>
<gene>
    <name evidence="7" type="ORF">PCOR1329_LOCUS28627</name>
</gene>
<dbReference type="InterPro" id="IPR013087">
    <property type="entry name" value="Znf_C2H2_type"/>
</dbReference>
<dbReference type="PANTHER" id="PTHR13165:SF0">
    <property type="entry name" value="SERRATE RNA EFFECTOR MOLECULE HOMOLOG"/>
    <property type="match status" value="1"/>
</dbReference>
<organism evidence="7 8">
    <name type="scientific">Prorocentrum cordatum</name>
    <dbReference type="NCBI Taxonomy" id="2364126"/>
    <lineage>
        <taxon>Eukaryota</taxon>
        <taxon>Sar</taxon>
        <taxon>Alveolata</taxon>
        <taxon>Dinophyceae</taxon>
        <taxon>Prorocentrales</taxon>
        <taxon>Prorocentraceae</taxon>
        <taxon>Prorocentrum</taxon>
    </lineage>
</organism>
<dbReference type="EMBL" id="CAUYUJ010010602">
    <property type="protein sequence ID" value="CAK0829801.1"/>
    <property type="molecule type" value="Genomic_DNA"/>
</dbReference>
<accession>A0ABN9SCT3</accession>
<keyword evidence="3" id="KW-0539">Nucleus</keyword>
<proteinExistence type="inferred from homology"/>
<comment type="subcellular location">
    <subcellularLocation>
        <location evidence="1">Nucleus</location>
    </subcellularLocation>
</comment>
<keyword evidence="8" id="KW-1185">Reference proteome</keyword>
<dbReference type="Pfam" id="PF04959">
    <property type="entry name" value="ARS2"/>
    <property type="match status" value="1"/>
</dbReference>
<evidence type="ECO:0000256" key="4">
    <source>
        <dbReference type="PROSITE-ProRule" id="PRU00042"/>
    </source>
</evidence>
<comment type="caution">
    <text evidence="7">The sequence shown here is derived from an EMBL/GenBank/DDBJ whole genome shotgun (WGS) entry which is preliminary data.</text>
</comment>
<sequence length="718" mass="78341">MGMAIGQTMPSRPDCPHRHPAGRGPLTDGDSLRRLKRGMCHFGKACKRPVCWFQHPEGRTIEPPPRWTSPPQRPQSRSPGQARHRCRFSDGSPPARRGSPGSRSPLPRAAAGARVRQCFRGADCSRSNCPFDHPTVRPMWNSQAGKVLANCFTGYRCVRPNCKYQHPEGRVGPQPPRHWKSKTVQETGSFARGARRSSSRLPRGRSQDKSENENGGGDASDDDVETRSSSSERKKRSTRAKKKAKKAAKKVKKASKDEPKGRGRSASGRSDSGAAKPARNSASRSAGRSASSRSASRAAETARRGSSSSKAPAREASPAQSERPADTTFQAFVRDHVDGSATADEALAMWSDHSARRRFQLMKQAAPGLLSDLYHPHAVLRRLDLRLALARRRAVIFLGELRGGLYDGICLRASALQAEAAPAPGASECEVLGHLQPPAFALDPSAGTVLFRQVPAATSAWSTLEVLHGLEGLVDFSWSRPSPGEASPPAARDVLARFASPALAAAARRAAAPALCAAAPGVVPALLEPAARLRALVGQPALPRGRASADEDEVTQAVLGWAGCSEKKLDVQVTYLRRVHHFCFYSARWCEDAWDLDRNCGTVFLRGVAEEGEMPADGGWEEARERSIARVIREARLEEVELCEAAKREVVPLCQQQTQKVAEGRYRCSQCQKLFRGPEFVEKHLRRAHAELFEEVLQGAREEAMYRAFVKGERLLAC</sequence>
<feature type="domain" description="C2H2-type" evidence="6">
    <location>
        <begin position="666"/>
        <end position="690"/>
    </location>
</feature>
<dbReference type="Proteomes" id="UP001189429">
    <property type="component" value="Unassembled WGS sequence"/>
</dbReference>
<dbReference type="PROSITE" id="PS50157">
    <property type="entry name" value="ZINC_FINGER_C2H2_2"/>
    <property type="match status" value="1"/>
</dbReference>
<reference evidence="7" key="1">
    <citation type="submission" date="2023-10" db="EMBL/GenBank/DDBJ databases">
        <authorList>
            <person name="Chen Y."/>
            <person name="Shah S."/>
            <person name="Dougan E. K."/>
            <person name="Thang M."/>
            <person name="Chan C."/>
        </authorList>
    </citation>
    <scope>NUCLEOTIDE SEQUENCE [LARGE SCALE GENOMIC DNA]</scope>
</reference>
<dbReference type="PROSITE" id="PS00028">
    <property type="entry name" value="ZINC_FINGER_C2H2_1"/>
    <property type="match status" value="1"/>
</dbReference>
<dbReference type="PANTHER" id="PTHR13165">
    <property type="entry name" value="ARSENITE-RESISTANCE PROTEIN 2"/>
    <property type="match status" value="1"/>
</dbReference>
<feature type="region of interest" description="Disordered" evidence="5">
    <location>
        <begin position="1"/>
        <end position="31"/>
    </location>
</feature>
<protein>
    <recommendedName>
        <fullName evidence="6">C2H2-type domain-containing protein</fullName>
    </recommendedName>
</protein>
<evidence type="ECO:0000256" key="3">
    <source>
        <dbReference type="ARBA" id="ARBA00023242"/>
    </source>
</evidence>
<evidence type="ECO:0000256" key="5">
    <source>
        <dbReference type="SAM" id="MobiDB-lite"/>
    </source>
</evidence>
<dbReference type="InterPro" id="IPR025239">
    <property type="entry name" value="DUF4187"/>
</dbReference>
<dbReference type="SMART" id="SM01173">
    <property type="entry name" value="DUF4187"/>
    <property type="match status" value="1"/>
</dbReference>
<feature type="compositionally biased region" description="Low complexity" evidence="5">
    <location>
        <begin position="264"/>
        <end position="309"/>
    </location>
</feature>
<comment type="similarity">
    <text evidence="2">Belongs to the ARS2 family.</text>
</comment>
<name>A0ABN9SCT3_9DINO</name>
<feature type="region of interest" description="Disordered" evidence="5">
    <location>
        <begin position="166"/>
        <end position="326"/>
    </location>
</feature>
<dbReference type="InterPro" id="IPR007042">
    <property type="entry name" value="SERRATE/Ars2_C"/>
</dbReference>
<dbReference type="InterPro" id="IPR039727">
    <property type="entry name" value="SE/Ars2"/>
</dbReference>
<feature type="compositionally biased region" description="Pro residues" evidence="5">
    <location>
        <begin position="62"/>
        <end position="73"/>
    </location>
</feature>
<evidence type="ECO:0000313" key="8">
    <source>
        <dbReference type="Proteomes" id="UP001189429"/>
    </source>
</evidence>
<evidence type="ECO:0000259" key="6">
    <source>
        <dbReference type="PROSITE" id="PS50157"/>
    </source>
</evidence>
<evidence type="ECO:0000256" key="1">
    <source>
        <dbReference type="ARBA" id="ARBA00004123"/>
    </source>
</evidence>
<evidence type="ECO:0000256" key="2">
    <source>
        <dbReference type="ARBA" id="ARBA00005407"/>
    </source>
</evidence>
<keyword evidence="4" id="KW-0863">Zinc-finger</keyword>
<keyword evidence="4" id="KW-0862">Zinc</keyword>
<feature type="compositionally biased region" description="Basic residues" evidence="5">
    <location>
        <begin position="233"/>
        <end position="253"/>
    </location>
</feature>
<dbReference type="Gene3D" id="4.10.1000.40">
    <property type="match status" value="2"/>
</dbReference>